<dbReference type="InterPro" id="IPR053827">
    <property type="entry name" value="Gp10_C"/>
</dbReference>
<dbReference type="Pfam" id="PF21939">
    <property type="entry name" value="Gp10_C"/>
    <property type="match status" value="1"/>
</dbReference>
<evidence type="ECO:0000313" key="2">
    <source>
        <dbReference type="EMBL" id="DAF55165.1"/>
    </source>
</evidence>
<reference evidence="2" key="1">
    <citation type="journal article" date="2021" name="Proc. Natl. Acad. Sci. U.S.A.">
        <title>A Catalog of Tens of Thousands of Viruses from Human Metagenomes Reveals Hidden Associations with Chronic Diseases.</title>
        <authorList>
            <person name="Tisza M.J."/>
            <person name="Buck C.B."/>
        </authorList>
    </citation>
    <scope>NUCLEOTIDE SEQUENCE</scope>
    <source>
        <strain evidence="2">CtZHD14</strain>
    </source>
</reference>
<proteinExistence type="predicted"/>
<organism evidence="2">
    <name type="scientific">Siphoviridae sp. ctZHD14</name>
    <dbReference type="NCBI Taxonomy" id="2827891"/>
    <lineage>
        <taxon>Viruses</taxon>
        <taxon>Duplodnaviria</taxon>
        <taxon>Heunggongvirae</taxon>
        <taxon>Uroviricota</taxon>
        <taxon>Caudoviricetes</taxon>
    </lineage>
</organism>
<protein>
    <submittedName>
        <fullName evidence="2">Baseplate protein</fullName>
    </submittedName>
</protein>
<dbReference type="EMBL" id="BK032687">
    <property type="protein sequence ID" value="DAF55165.1"/>
    <property type="molecule type" value="Genomic_DNA"/>
</dbReference>
<accession>A0A8S5SVR4</accession>
<name>A0A8S5SVR4_9CAUD</name>
<evidence type="ECO:0000259" key="1">
    <source>
        <dbReference type="Pfam" id="PF21939"/>
    </source>
</evidence>
<sequence length="148" mass="15944">MSIFINLLEVIYPVGSIYCSENSISPATLFGGTWSQIKGAILSATGGNGFAPAGSSGGSLKINNYHLPEHKHFVRAATSAEHIEDVEDNYLGMWNTNAASGSQWKLASFGGSGATQWVYAAELTGIGKEHNKDFIPYHYSVNVWVRTS</sequence>
<feature type="domain" description="Baseplate structural protein Gp10 C-terminal" evidence="1">
    <location>
        <begin position="7"/>
        <end position="146"/>
    </location>
</feature>